<name>A0A8J5N755_HOMAM</name>
<dbReference type="EMBL" id="JAHLQT010006356">
    <property type="protein sequence ID" value="KAG7174981.1"/>
    <property type="molecule type" value="Genomic_DNA"/>
</dbReference>
<dbReference type="CDD" id="cd15848">
    <property type="entry name" value="SNARE_syntaxin1-like"/>
    <property type="match status" value="1"/>
</dbReference>
<evidence type="ECO:0000256" key="1">
    <source>
        <dbReference type="ARBA" id="ARBA00004211"/>
    </source>
</evidence>
<gene>
    <name evidence="5" type="primary">STX4-L</name>
    <name evidence="5" type="ORF">Hamer_G015190</name>
</gene>
<dbReference type="PANTHER" id="PTHR19957:SF307">
    <property type="entry name" value="PROTEIN SSO1-RELATED"/>
    <property type="match status" value="1"/>
</dbReference>
<keyword evidence="6" id="KW-1185">Reference proteome</keyword>
<dbReference type="GO" id="GO:0006887">
    <property type="term" value="P:exocytosis"/>
    <property type="evidence" value="ECO:0007669"/>
    <property type="project" value="TreeGrafter"/>
</dbReference>
<protein>
    <submittedName>
        <fullName evidence="5">Syntaxin-4-like</fullName>
    </submittedName>
</protein>
<dbReference type="Pfam" id="PF05739">
    <property type="entry name" value="SNARE"/>
    <property type="match status" value="1"/>
</dbReference>
<dbReference type="GO" id="GO:0006906">
    <property type="term" value="P:vesicle fusion"/>
    <property type="evidence" value="ECO:0007669"/>
    <property type="project" value="TreeGrafter"/>
</dbReference>
<organism evidence="5 6">
    <name type="scientific">Homarus americanus</name>
    <name type="common">American lobster</name>
    <dbReference type="NCBI Taxonomy" id="6706"/>
    <lineage>
        <taxon>Eukaryota</taxon>
        <taxon>Metazoa</taxon>
        <taxon>Ecdysozoa</taxon>
        <taxon>Arthropoda</taxon>
        <taxon>Crustacea</taxon>
        <taxon>Multicrustacea</taxon>
        <taxon>Malacostraca</taxon>
        <taxon>Eumalacostraca</taxon>
        <taxon>Eucarida</taxon>
        <taxon>Decapoda</taxon>
        <taxon>Pleocyemata</taxon>
        <taxon>Astacidea</taxon>
        <taxon>Nephropoidea</taxon>
        <taxon>Nephropidae</taxon>
        <taxon>Homarus</taxon>
    </lineage>
</organism>
<accession>A0A8J5N755</accession>
<comment type="subcellular location">
    <subcellularLocation>
        <location evidence="1">Membrane</location>
        <topology evidence="1">Single-pass type IV membrane protein</topology>
    </subcellularLocation>
</comment>
<dbReference type="SUPFAM" id="SSF47661">
    <property type="entry name" value="t-snare proteins"/>
    <property type="match status" value="1"/>
</dbReference>
<evidence type="ECO:0000256" key="2">
    <source>
        <dbReference type="ARBA" id="ARBA00009063"/>
    </source>
</evidence>
<dbReference type="GO" id="GO:0005484">
    <property type="term" value="F:SNAP receptor activity"/>
    <property type="evidence" value="ECO:0007669"/>
    <property type="project" value="TreeGrafter"/>
</dbReference>
<dbReference type="AlphaFoldDB" id="A0A8J5N755"/>
<dbReference type="GO" id="GO:0012505">
    <property type="term" value="C:endomembrane system"/>
    <property type="evidence" value="ECO:0007669"/>
    <property type="project" value="TreeGrafter"/>
</dbReference>
<keyword evidence="3" id="KW-1133">Transmembrane helix</keyword>
<feature type="domain" description="T-SNARE coiled-coil homology" evidence="4">
    <location>
        <begin position="141"/>
        <end position="203"/>
    </location>
</feature>
<dbReference type="GO" id="GO:0031201">
    <property type="term" value="C:SNARE complex"/>
    <property type="evidence" value="ECO:0007669"/>
    <property type="project" value="TreeGrafter"/>
</dbReference>
<dbReference type="Proteomes" id="UP000747542">
    <property type="component" value="Unassembled WGS sequence"/>
</dbReference>
<sequence>MVGGNRGKMVRDRLKEFREISKRQSTADEDVVTISFDGNDDQKQMMESVHDLRTMVHEHDNRHKVEDKVNSIKAQARKLRMSLQEIKARSEKTTGVTHHVTKTHHVALVIHLTQVLHELSVMQADTHDRHAQYTQVARQQLHDLQERHDAFIKLEKSITELYQLFQEVALLVQEQGETINRIENNIFEAQTKTEKAKVELVSARINQTKAMKKKFIIALIVGVILLIVALILIFSFTG</sequence>
<proteinExistence type="inferred from homology"/>
<keyword evidence="3" id="KW-0472">Membrane</keyword>
<dbReference type="GO" id="GO:0000149">
    <property type="term" value="F:SNARE binding"/>
    <property type="evidence" value="ECO:0007669"/>
    <property type="project" value="TreeGrafter"/>
</dbReference>
<dbReference type="GO" id="GO:0006886">
    <property type="term" value="P:intracellular protein transport"/>
    <property type="evidence" value="ECO:0007669"/>
    <property type="project" value="TreeGrafter"/>
</dbReference>
<dbReference type="InterPro" id="IPR010989">
    <property type="entry name" value="SNARE"/>
</dbReference>
<evidence type="ECO:0000259" key="4">
    <source>
        <dbReference type="PROSITE" id="PS50192"/>
    </source>
</evidence>
<evidence type="ECO:0000313" key="6">
    <source>
        <dbReference type="Proteomes" id="UP000747542"/>
    </source>
</evidence>
<dbReference type="GO" id="GO:0048278">
    <property type="term" value="P:vesicle docking"/>
    <property type="evidence" value="ECO:0007669"/>
    <property type="project" value="TreeGrafter"/>
</dbReference>
<dbReference type="PANTHER" id="PTHR19957">
    <property type="entry name" value="SYNTAXIN"/>
    <property type="match status" value="1"/>
</dbReference>
<reference evidence="5" key="1">
    <citation type="journal article" date="2021" name="Sci. Adv.">
        <title>The American lobster genome reveals insights on longevity, neural, and immune adaptations.</title>
        <authorList>
            <person name="Polinski J.M."/>
            <person name="Zimin A.V."/>
            <person name="Clark K.F."/>
            <person name="Kohn A.B."/>
            <person name="Sadowski N."/>
            <person name="Timp W."/>
            <person name="Ptitsyn A."/>
            <person name="Khanna P."/>
            <person name="Romanova D.Y."/>
            <person name="Williams P."/>
            <person name="Greenwood S.J."/>
            <person name="Moroz L.L."/>
            <person name="Walt D.R."/>
            <person name="Bodnar A.G."/>
        </authorList>
    </citation>
    <scope>NUCLEOTIDE SEQUENCE</scope>
    <source>
        <strain evidence="5">GMGI-L3</strain>
    </source>
</reference>
<keyword evidence="3" id="KW-0812">Transmembrane</keyword>
<dbReference type="InterPro" id="IPR045242">
    <property type="entry name" value="Syntaxin"/>
</dbReference>
<dbReference type="PROSITE" id="PS50192">
    <property type="entry name" value="T_SNARE"/>
    <property type="match status" value="1"/>
</dbReference>
<comment type="similarity">
    <text evidence="2">Belongs to the syntaxin family.</text>
</comment>
<comment type="caution">
    <text evidence="5">The sequence shown here is derived from an EMBL/GenBank/DDBJ whole genome shotgun (WGS) entry which is preliminary data.</text>
</comment>
<evidence type="ECO:0000256" key="3">
    <source>
        <dbReference type="SAM" id="Phobius"/>
    </source>
</evidence>
<dbReference type="InterPro" id="IPR000727">
    <property type="entry name" value="T_SNARE_dom"/>
</dbReference>
<evidence type="ECO:0000313" key="5">
    <source>
        <dbReference type="EMBL" id="KAG7174981.1"/>
    </source>
</evidence>
<dbReference type="GO" id="GO:0005886">
    <property type="term" value="C:plasma membrane"/>
    <property type="evidence" value="ECO:0007669"/>
    <property type="project" value="TreeGrafter"/>
</dbReference>
<dbReference type="Gene3D" id="1.20.5.110">
    <property type="match status" value="1"/>
</dbReference>
<feature type="transmembrane region" description="Helical" evidence="3">
    <location>
        <begin position="215"/>
        <end position="236"/>
    </location>
</feature>
<dbReference type="SMART" id="SM00397">
    <property type="entry name" value="t_SNARE"/>
    <property type="match status" value="1"/>
</dbReference>